<organism evidence="2 3">
    <name type="scientific">Taxus chinensis</name>
    <name type="common">Chinese yew</name>
    <name type="synonym">Taxus wallichiana var. chinensis</name>
    <dbReference type="NCBI Taxonomy" id="29808"/>
    <lineage>
        <taxon>Eukaryota</taxon>
        <taxon>Viridiplantae</taxon>
        <taxon>Streptophyta</taxon>
        <taxon>Embryophyta</taxon>
        <taxon>Tracheophyta</taxon>
        <taxon>Spermatophyta</taxon>
        <taxon>Pinopsida</taxon>
        <taxon>Pinidae</taxon>
        <taxon>Conifers II</taxon>
        <taxon>Cupressales</taxon>
        <taxon>Taxaceae</taxon>
        <taxon>Taxus</taxon>
    </lineage>
</organism>
<dbReference type="EMBL" id="JAHRHJ020000009">
    <property type="protein sequence ID" value="KAH9302339.1"/>
    <property type="molecule type" value="Genomic_DNA"/>
</dbReference>
<reference evidence="2 3" key="1">
    <citation type="journal article" date="2021" name="Nat. Plants">
        <title>The Taxus genome provides insights into paclitaxel biosynthesis.</title>
        <authorList>
            <person name="Xiong X."/>
            <person name="Gou J."/>
            <person name="Liao Q."/>
            <person name="Li Y."/>
            <person name="Zhou Q."/>
            <person name="Bi G."/>
            <person name="Li C."/>
            <person name="Du R."/>
            <person name="Wang X."/>
            <person name="Sun T."/>
            <person name="Guo L."/>
            <person name="Liang H."/>
            <person name="Lu P."/>
            <person name="Wu Y."/>
            <person name="Zhang Z."/>
            <person name="Ro D.K."/>
            <person name="Shang Y."/>
            <person name="Huang S."/>
            <person name="Yan J."/>
        </authorList>
    </citation>
    <scope>NUCLEOTIDE SEQUENCE [LARGE SCALE GENOMIC DNA]</scope>
    <source>
        <strain evidence="2">Ta-2019</strain>
    </source>
</reference>
<accession>A0AA38CTU6</accession>
<keyword evidence="3" id="KW-1185">Reference proteome</keyword>
<dbReference type="Proteomes" id="UP000824469">
    <property type="component" value="Unassembled WGS sequence"/>
</dbReference>
<evidence type="ECO:0000313" key="2">
    <source>
        <dbReference type="EMBL" id="KAH9302339.1"/>
    </source>
</evidence>
<feature type="non-terminal residue" evidence="2">
    <location>
        <position position="1"/>
    </location>
</feature>
<sequence>GMAIATLQFNCHLALLFVCLLPAYSYLSTKYVKFGALNYKPLGQQAEELQDLDVSGIDFGARFALDSDEDKTHETPPGNLRTMPEVNGINQVPV</sequence>
<evidence type="ECO:0000256" key="1">
    <source>
        <dbReference type="SAM" id="MobiDB-lite"/>
    </source>
</evidence>
<dbReference type="AlphaFoldDB" id="A0AA38CTU6"/>
<evidence type="ECO:0000313" key="3">
    <source>
        <dbReference type="Proteomes" id="UP000824469"/>
    </source>
</evidence>
<gene>
    <name evidence="2" type="ORF">KI387_013922</name>
</gene>
<proteinExistence type="predicted"/>
<name>A0AA38CTU6_TAXCH</name>
<protein>
    <submittedName>
        <fullName evidence="2">Uncharacterized protein</fullName>
    </submittedName>
</protein>
<comment type="caution">
    <text evidence="2">The sequence shown here is derived from an EMBL/GenBank/DDBJ whole genome shotgun (WGS) entry which is preliminary data.</text>
</comment>
<feature type="region of interest" description="Disordered" evidence="1">
    <location>
        <begin position="68"/>
        <end position="94"/>
    </location>
</feature>